<gene>
    <name evidence="1" type="ORF">H8Z83_15705</name>
</gene>
<sequence length="125" mass="14583">MPKPNTYVQLLQAQKAIQQLQHDNHVIKGFTVQQCLDVALIALHNEFHFGPKMTARFESAFLDTFMAYAQMCVDDAVDDPEIVYTKEKMDRALRAACGENIRPFEERYAIENLYFREKLKEKSHE</sequence>
<dbReference type="RefSeq" id="WP_187015938.1">
    <property type="nucleotide sequence ID" value="NZ_JACOQI010000021.1"/>
</dbReference>
<protein>
    <submittedName>
        <fullName evidence="1">Uncharacterized protein</fullName>
    </submittedName>
</protein>
<comment type="caution">
    <text evidence="1">The sequence shown here is derived from an EMBL/GenBank/DDBJ whole genome shotgun (WGS) entry which is preliminary data.</text>
</comment>
<evidence type="ECO:0000313" key="1">
    <source>
        <dbReference type="EMBL" id="MBC5771747.1"/>
    </source>
</evidence>
<keyword evidence="2" id="KW-1185">Reference proteome</keyword>
<reference evidence="1" key="1">
    <citation type="submission" date="2020-08" db="EMBL/GenBank/DDBJ databases">
        <title>Genome public.</title>
        <authorList>
            <person name="Liu C."/>
            <person name="Sun Q."/>
        </authorList>
    </citation>
    <scope>NUCLEOTIDE SEQUENCE</scope>
    <source>
        <strain evidence="1">BX15</strain>
    </source>
</reference>
<proteinExistence type="predicted"/>
<name>A0A923MJ90_9FIRM</name>
<organism evidence="1 2">
    <name type="scientific">Dysosmobacter segnis</name>
    <dbReference type="NCBI Taxonomy" id="2763042"/>
    <lineage>
        <taxon>Bacteria</taxon>
        <taxon>Bacillati</taxon>
        <taxon>Bacillota</taxon>
        <taxon>Clostridia</taxon>
        <taxon>Eubacteriales</taxon>
        <taxon>Oscillospiraceae</taxon>
        <taxon>Dysosmobacter</taxon>
    </lineage>
</organism>
<dbReference type="AlphaFoldDB" id="A0A923MJ90"/>
<dbReference type="EMBL" id="JACOQI010000021">
    <property type="protein sequence ID" value="MBC5771747.1"/>
    <property type="molecule type" value="Genomic_DNA"/>
</dbReference>
<accession>A0A923MJ90</accession>
<dbReference type="Proteomes" id="UP000620327">
    <property type="component" value="Unassembled WGS sequence"/>
</dbReference>
<evidence type="ECO:0000313" key="2">
    <source>
        <dbReference type="Proteomes" id="UP000620327"/>
    </source>
</evidence>